<proteinExistence type="predicted"/>
<gene>
    <name evidence="2" type="ORF">HZA61_10585</name>
</gene>
<feature type="chain" id="PRO_5036883418" description="Outer membrane protein beta-barrel domain-containing protein" evidence="1">
    <location>
        <begin position="24"/>
        <end position="189"/>
    </location>
</feature>
<evidence type="ECO:0000313" key="2">
    <source>
        <dbReference type="EMBL" id="MBI5169925.1"/>
    </source>
</evidence>
<dbReference type="AlphaFoldDB" id="A0A933SEQ1"/>
<accession>A0A933SEQ1</accession>
<evidence type="ECO:0000313" key="3">
    <source>
        <dbReference type="Proteomes" id="UP000696931"/>
    </source>
</evidence>
<dbReference type="Gene3D" id="2.40.160.20">
    <property type="match status" value="1"/>
</dbReference>
<reference evidence="2" key="1">
    <citation type="submission" date="2020-07" db="EMBL/GenBank/DDBJ databases">
        <title>Huge and variable diversity of episymbiotic CPR bacteria and DPANN archaea in groundwater ecosystems.</title>
        <authorList>
            <person name="He C.Y."/>
            <person name="Keren R."/>
            <person name="Whittaker M."/>
            <person name="Farag I.F."/>
            <person name="Doudna J."/>
            <person name="Cate J.H.D."/>
            <person name="Banfield J.F."/>
        </authorList>
    </citation>
    <scope>NUCLEOTIDE SEQUENCE</scope>
    <source>
        <strain evidence="2">NC_groundwater_1813_Pr3_B-0.1um_71_17</strain>
    </source>
</reference>
<comment type="caution">
    <text evidence="2">The sequence shown here is derived from an EMBL/GenBank/DDBJ whole genome shotgun (WGS) entry which is preliminary data.</text>
</comment>
<feature type="signal peptide" evidence="1">
    <location>
        <begin position="1"/>
        <end position="23"/>
    </location>
</feature>
<organism evidence="2 3">
    <name type="scientific">Eiseniibacteriota bacterium</name>
    <dbReference type="NCBI Taxonomy" id="2212470"/>
    <lineage>
        <taxon>Bacteria</taxon>
        <taxon>Candidatus Eiseniibacteriota</taxon>
    </lineage>
</organism>
<dbReference type="InterPro" id="IPR011250">
    <property type="entry name" value="OMP/PagP_B-barrel"/>
</dbReference>
<dbReference type="SUPFAM" id="SSF56925">
    <property type="entry name" value="OMPA-like"/>
    <property type="match status" value="1"/>
</dbReference>
<dbReference type="EMBL" id="JACRIW010000075">
    <property type="protein sequence ID" value="MBI5169925.1"/>
    <property type="molecule type" value="Genomic_DNA"/>
</dbReference>
<keyword evidence="1" id="KW-0732">Signal</keyword>
<name>A0A933SEQ1_UNCEI</name>
<protein>
    <recommendedName>
        <fullName evidence="4">Outer membrane protein beta-barrel domain-containing protein</fullName>
    </recommendedName>
</protein>
<evidence type="ECO:0008006" key="4">
    <source>
        <dbReference type="Google" id="ProtNLM"/>
    </source>
</evidence>
<evidence type="ECO:0000256" key="1">
    <source>
        <dbReference type="SAM" id="SignalP"/>
    </source>
</evidence>
<dbReference type="Proteomes" id="UP000696931">
    <property type="component" value="Unassembled WGS sequence"/>
</dbReference>
<sequence length="189" mass="20726">MRAFVVLAALAAALLCCVESAQAQGTTGSPLTGFDFYSSTVFQEGQTSFSGLGVRGRMQHSRLVKEVDFLPAVEYWQTNVSALGFRTTRRDATLGGFARWTFPTSRAYHPYLGAGLGVHFLHNAVESPEISRDNDVVRGAVSALAGLSFGTDQRFGNFFELEFHDLTGERQLKFNMGMSWNMRVTPAAN</sequence>